<protein>
    <submittedName>
        <fullName evidence="7">ABC transporter permease subunit</fullName>
    </submittedName>
</protein>
<evidence type="ECO:0000256" key="4">
    <source>
        <dbReference type="ARBA" id="ARBA00023136"/>
    </source>
</evidence>
<sequence length="278" mass="31339">MLQPRKSGMFEDLAFWLGYITNGKHLTWYASFQFTIYAALLGGALAVVFGLTGATLKNSRFFVLRLVGSTYSSIVRGVPDVLFFLFFPLAFEQGVEWLVSTQVCSPEAIAAQTAPWPPCREANWFLGTTEYLLLASVSLGLVYGAFATNVIHGAMRAVPAGQLEAARAYGMSTTQVLWRVHIRQMWVYALPGLSNVWMLIVKATSLLSLLQIADIVLWADRLGAPNFLPTVGLVHDDWRWRYYLVLFVFYILVTWLSERAFEYLMRRTGRGILSEVRT</sequence>
<dbReference type="AlphaFoldDB" id="A0A7X3FRW5"/>
<keyword evidence="5" id="KW-0813">Transport</keyword>
<organism evidence="7 8">
    <name type="scientific">Devosia marina</name>
    <dbReference type="NCBI Taxonomy" id="2683198"/>
    <lineage>
        <taxon>Bacteria</taxon>
        <taxon>Pseudomonadati</taxon>
        <taxon>Pseudomonadota</taxon>
        <taxon>Alphaproteobacteria</taxon>
        <taxon>Hyphomicrobiales</taxon>
        <taxon>Devosiaceae</taxon>
        <taxon>Devosia</taxon>
    </lineage>
</organism>
<evidence type="ECO:0000256" key="5">
    <source>
        <dbReference type="RuleBase" id="RU363032"/>
    </source>
</evidence>
<dbReference type="CDD" id="cd06261">
    <property type="entry name" value="TM_PBP2"/>
    <property type="match status" value="1"/>
</dbReference>
<accession>A0A7X3FRW5</accession>
<feature type="domain" description="ABC transmembrane type-1" evidence="6">
    <location>
        <begin position="32"/>
        <end position="261"/>
    </location>
</feature>
<name>A0A7X3FRW5_9HYPH</name>
<comment type="subcellular location">
    <subcellularLocation>
        <location evidence="1 5">Cell membrane</location>
        <topology evidence="1 5">Multi-pass membrane protein</topology>
    </subcellularLocation>
</comment>
<dbReference type="GO" id="GO:0055085">
    <property type="term" value="P:transmembrane transport"/>
    <property type="evidence" value="ECO:0007669"/>
    <property type="project" value="InterPro"/>
</dbReference>
<comment type="caution">
    <text evidence="7">The sequence shown here is derived from an EMBL/GenBank/DDBJ whole genome shotgun (WGS) entry which is preliminary data.</text>
</comment>
<evidence type="ECO:0000259" key="6">
    <source>
        <dbReference type="PROSITE" id="PS50928"/>
    </source>
</evidence>
<evidence type="ECO:0000313" key="7">
    <source>
        <dbReference type="EMBL" id="MVS99624.1"/>
    </source>
</evidence>
<feature type="transmembrane region" description="Helical" evidence="5">
    <location>
        <begin position="74"/>
        <end position="91"/>
    </location>
</feature>
<evidence type="ECO:0000313" key="8">
    <source>
        <dbReference type="Proteomes" id="UP000438106"/>
    </source>
</evidence>
<evidence type="ECO:0000256" key="3">
    <source>
        <dbReference type="ARBA" id="ARBA00022989"/>
    </source>
</evidence>
<keyword evidence="3 5" id="KW-1133">Transmembrane helix</keyword>
<feature type="transmembrane region" description="Helical" evidence="5">
    <location>
        <begin position="239"/>
        <end position="257"/>
    </location>
</feature>
<dbReference type="PANTHER" id="PTHR30133">
    <property type="entry name" value="CATIONIC AMINO ACID TRANSPORTER, MEMBRANE COMPONENT"/>
    <property type="match status" value="1"/>
</dbReference>
<keyword evidence="8" id="KW-1185">Reference proteome</keyword>
<proteinExistence type="inferred from homology"/>
<dbReference type="SUPFAM" id="SSF161098">
    <property type="entry name" value="MetI-like"/>
    <property type="match status" value="1"/>
</dbReference>
<keyword evidence="4 5" id="KW-0472">Membrane</keyword>
<dbReference type="InterPro" id="IPR051613">
    <property type="entry name" value="ABC_transp_permease_HisMQ"/>
</dbReference>
<dbReference type="GO" id="GO:0005886">
    <property type="term" value="C:plasma membrane"/>
    <property type="evidence" value="ECO:0007669"/>
    <property type="project" value="UniProtKB-SubCell"/>
</dbReference>
<reference evidence="7 8" key="1">
    <citation type="submission" date="2019-12" db="EMBL/GenBank/DDBJ databases">
        <title>Devosia maris sp. nov., isolated from the deep seawater.</title>
        <authorList>
            <person name="Liu Y."/>
        </authorList>
    </citation>
    <scope>NUCLEOTIDE SEQUENCE [LARGE SCALE GENOMIC DNA]</scope>
    <source>
        <strain evidence="7 8">L53-10-65</strain>
    </source>
</reference>
<dbReference type="InterPro" id="IPR035906">
    <property type="entry name" value="MetI-like_sf"/>
</dbReference>
<dbReference type="Pfam" id="PF00528">
    <property type="entry name" value="BPD_transp_1"/>
    <property type="match status" value="1"/>
</dbReference>
<dbReference type="Gene3D" id="1.10.3720.10">
    <property type="entry name" value="MetI-like"/>
    <property type="match status" value="1"/>
</dbReference>
<feature type="transmembrane region" description="Helical" evidence="5">
    <location>
        <begin position="34"/>
        <end position="54"/>
    </location>
</feature>
<dbReference type="InterPro" id="IPR000515">
    <property type="entry name" value="MetI-like"/>
</dbReference>
<evidence type="ECO:0000256" key="2">
    <source>
        <dbReference type="ARBA" id="ARBA00022692"/>
    </source>
</evidence>
<evidence type="ECO:0000256" key="1">
    <source>
        <dbReference type="ARBA" id="ARBA00004651"/>
    </source>
</evidence>
<comment type="similarity">
    <text evidence="5">Belongs to the binding-protein-dependent transport system permease family.</text>
</comment>
<keyword evidence="2 5" id="KW-0812">Transmembrane</keyword>
<dbReference type="EMBL" id="WQRF01000003">
    <property type="protein sequence ID" value="MVS99624.1"/>
    <property type="molecule type" value="Genomic_DNA"/>
</dbReference>
<feature type="transmembrane region" description="Helical" evidence="5">
    <location>
        <begin position="131"/>
        <end position="151"/>
    </location>
</feature>
<dbReference type="Proteomes" id="UP000438106">
    <property type="component" value="Unassembled WGS sequence"/>
</dbReference>
<feature type="transmembrane region" description="Helical" evidence="5">
    <location>
        <begin position="196"/>
        <end position="219"/>
    </location>
</feature>
<gene>
    <name evidence="7" type="ORF">GO014_11380</name>
</gene>
<dbReference type="PROSITE" id="PS50928">
    <property type="entry name" value="ABC_TM1"/>
    <property type="match status" value="1"/>
</dbReference>